<dbReference type="EMBL" id="MN741027">
    <property type="protein sequence ID" value="QHU23326.1"/>
    <property type="molecule type" value="Genomic_DNA"/>
</dbReference>
<dbReference type="Pfam" id="PF04565">
    <property type="entry name" value="RNA_pol_Rpb2_3"/>
    <property type="match status" value="1"/>
</dbReference>
<dbReference type="InterPro" id="IPR007120">
    <property type="entry name" value="DNA-dir_RNAP_su2_dom"/>
</dbReference>
<dbReference type="GO" id="GO:0006351">
    <property type="term" value="P:DNA-templated transcription"/>
    <property type="evidence" value="ECO:0007669"/>
    <property type="project" value="InterPro"/>
</dbReference>
<evidence type="ECO:0000259" key="11">
    <source>
        <dbReference type="Pfam" id="PF04561"/>
    </source>
</evidence>
<dbReference type="Gene3D" id="3.90.1110.10">
    <property type="entry name" value="RNA polymerase Rpb2, domain 2"/>
    <property type="match status" value="1"/>
</dbReference>
<dbReference type="Pfam" id="PF00562">
    <property type="entry name" value="RNA_pol_Rpb2_6"/>
    <property type="match status" value="1"/>
</dbReference>
<evidence type="ECO:0000256" key="6">
    <source>
        <dbReference type="ARBA" id="ARBA00022723"/>
    </source>
</evidence>
<dbReference type="Pfam" id="PF04566">
    <property type="entry name" value="RNA_pol_Rpb2_4"/>
    <property type="match status" value="1"/>
</dbReference>
<dbReference type="GO" id="GO:0032549">
    <property type="term" value="F:ribonucleoside binding"/>
    <property type="evidence" value="ECO:0007669"/>
    <property type="project" value="InterPro"/>
</dbReference>
<dbReference type="Gene3D" id="3.90.1800.10">
    <property type="entry name" value="RNA polymerase alpha subunit dimerisation domain"/>
    <property type="match status" value="1"/>
</dbReference>
<feature type="domain" description="RNA polymerase Rpb2" evidence="11">
    <location>
        <begin position="207"/>
        <end position="395"/>
    </location>
</feature>
<keyword evidence="4" id="KW-0808">Transferase</keyword>
<reference evidence="15" key="1">
    <citation type="journal article" date="2020" name="Nature">
        <title>Giant virus diversity and host interactions through global metagenomics.</title>
        <authorList>
            <person name="Schulz F."/>
            <person name="Roux S."/>
            <person name="Paez-Espino D."/>
            <person name="Jungbluth S."/>
            <person name="Walsh D.A."/>
            <person name="Denef V.J."/>
            <person name="McMahon K.D."/>
            <person name="Konstantinidis K.T."/>
            <person name="Eloe-Fadrosh E.A."/>
            <person name="Kyrpides N.C."/>
            <person name="Woyke T."/>
        </authorList>
    </citation>
    <scope>NUCLEOTIDE SEQUENCE</scope>
    <source>
        <strain evidence="15">GVMAG-S-ERX555907-94</strain>
    </source>
</reference>
<dbReference type="InterPro" id="IPR007645">
    <property type="entry name" value="RNA_pol_Rpb2_3"/>
</dbReference>
<evidence type="ECO:0000256" key="8">
    <source>
        <dbReference type="ARBA" id="ARBA00023163"/>
    </source>
</evidence>
<dbReference type="SUPFAM" id="SSF64484">
    <property type="entry name" value="beta and beta-prime subunits of DNA dependent RNA-polymerase"/>
    <property type="match status" value="1"/>
</dbReference>
<feature type="domain" description="RNA polymerase Rpb2" evidence="13">
    <location>
        <begin position="479"/>
        <end position="541"/>
    </location>
</feature>
<accession>A0A6C0L1T4</accession>
<dbReference type="InterPro" id="IPR007642">
    <property type="entry name" value="RNA_pol_Rpb2_2"/>
</dbReference>
<evidence type="ECO:0000256" key="4">
    <source>
        <dbReference type="ARBA" id="ARBA00022679"/>
    </source>
</evidence>
<dbReference type="InterPro" id="IPR007641">
    <property type="entry name" value="RNA_pol_Rpb2_7"/>
</dbReference>
<dbReference type="InterPro" id="IPR014724">
    <property type="entry name" value="RNA_pol_RPB2_OB-fold"/>
</dbReference>
<keyword evidence="7" id="KW-0862">Zinc</keyword>
<feature type="domain" description="DNA-directed RNA polymerase subunit 2 hybrid-binding" evidence="9">
    <location>
        <begin position="746"/>
        <end position="1109"/>
    </location>
</feature>
<dbReference type="InterPro" id="IPR007644">
    <property type="entry name" value="RNA_pol_bsu_protrusion"/>
</dbReference>
<evidence type="ECO:0000256" key="7">
    <source>
        <dbReference type="ARBA" id="ARBA00022833"/>
    </source>
</evidence>
<comment type="similarity">
    <text evidence="1">Belongs to the RNA polymerase beta chain family.</text>
</comment>
<sequence length="1231" mass="139766">MDTADTELINQWNIIDTFFRDTEYYKSQHQIDSFDEFIFSEDNGLRNIIKRENPFILYKGGSGEKENFDYEIRIFFGETFTDGELDTSVENIFISSPSIYDNNELKAMFPNDARLKNLTYKTSILCNIGVQYILNKEGGKVIYKNFEKVNIGSVPIMIHSKLCLLHKLDPIKLSEFGECPYDQGGYFIVNGKEKVMLSLEKKVNNILYINKSAEDNIILQGNIKSISNEGFQSSRTNLVSYFSNTIRSRINGSTVTRKENTFKVRILGFDINIPVFILFRALGFETDKHILSLIVYENDNQELKEKLYDLLIPSVKDSHPIFNQKSAYKLLALNTKGKEVYNVYDLLVNNLFPNYGDNFESKGKYLGYILRKILFTHIGIFNETDRDSYINKRVDLPGSLLLELYRELWGKFKRNTSLKIDAEYKLNYESMADTDISNIVNEINMGRIFDNTIMNTIVKSFGARFGTGISSRQGIVQDLNRNVMLGTLSHIRRLSIPLPAGSKTIGPRKLHSSQWGFVCPTESPDGSNVGIINHLAIVARVTTNINDVGLYEALLDADVIILQNVSPKDLYESTKVFLNGSLIGIHMDPRMLFKLMRLLKLNSFINITTSISWNIQSNEFHVFSDSGRIIRPVFYLKENEKGEKYNELLHGDTRYIETWRKAIHGYLYSVIEDLNFNTQTYFKGELEQVKENQKDYMAFLEKTSAVIEYIDSIESENSLIAKDIQTFEDRHSHCEIHPSLILSAVSLNIPFPEHSQYPRNAFSCQQTKHAVGVYSSAYNTRFETFAHILHYPQRPIVTTRFKKYTDVDKLPYGINAIVAIASYSGYNQEDAVILNKSSVERGMFQSLYLRSYEDVEKNEKGQRFYFGNPLLEKNSQKINIGKYENLDDNGFIKEGTYVTDNTVIIAKCNQSSDKKGNVVTNISGTKINSGTSGIVDKISVTKNKEGLRTCKVRVRKVKVAGIGDKFASRCGQKGMCGMVLPSWEMPSTASGIVPDIIINPHAIPSRMTVNQLLEVILGKTACLGGYLGDATPFQNNDINEFTKALESYNYQRNGEEVMYSGITGDQIKTSIFIGPTYYQRLKIMVADKMHSRGTGPLQNLTRQPAAGRANQGGLRVGEMERDSIISHGISDFLKESVMERSDKFSVCVDNKTGLLSNHPHEPNNSKVEIPYTMKLLIQELESMGIGARMITDVTTQNPEIMKFLHETIQNTSNQKNILNDDADLIDEDETD</sequence>
<evidence type="ECO:0000256" key="1">
    <source>
        <dbReference type="ARBA" id="ARBA00006835"/>
    </source>
</evidence>
<dbReference type="AlphaFoldDB" id="A0A6C0L1T4"/>
<evidence type="ECO:0000259" key="10">
    <source>
        <dbReference type="Pfam" id="PF04560"/>
    </source>
</evidence>
<proteinExistence type="inferred from homology"/>
<evidence type="ECO:0000256" key="3">
    <source>
        <dbReference type="ARBA" id="ARBA00022478"/>
    </source>
</evidence>
<feature type="domain" description="RNA polymerase Rpb2" evidence="10">
    <location>
        <begin position="1112"/>
        <end position="1191"/>
    </location>
</feature>
<keyword evidence="8" id="KW-0804">Transcription</keyword>
<dbReference type="Pfam" id="PF04561">
    <property type="entry name" value="RNA_pol_Rpb2_2"/>
    <property type="match status" value="1"/>
</dbReference>
<evidence type="ECO:0000256" key="2">
    <source>
        <dbReference type="ARBA" id="ARBA00012418"/>
    </source>
</evidence>
<dbReference type="GO" id="GO:0003899">
    <property type="term" value="F:DNA-directed RNA polymerase activity"/>
    <property type="evidence" value="ECO:0007669"/>
    <property type="project" value="UniProtKB-EC"/>
</dbReference>
<dbReference type="Pfam" id="PF04563">
    <property type="entry name" value="RNA_pol_Rpb2_1"/>
    <property type="match status" value="1"/>
</dbReference>
<dbReference type="InterPro" id="IPR037034">
    <property type="entry name" value="RNA_pol_Rpb2_2_sf"/>
</dbReference>
<evidence type="ECO:0000313" key="15">
    <source>
        <dbReference type="EMBL" id="QHU23326.1"/>
    </source>
</evidence>
<name>A0A6C0L1T4_9ZZZZ</name>
<dbReference type="GO" id="GO:0046872">
    <property type="term" value="F:metal ion binding"/>
    <property type="evidence" value="ECO:0007669"/>
    <property type="project" value="UniProtKB-KW"/>
</dbReference>
<evidence type="ECO:0000259" key="13">
    <source>
        <dbReference type="Pfam" id="PF04565"/>
    </source>
</evidence>
<dbReference type="Pfam" id="PF04560">
    <property type="entry name" value="RNA_pol_Rpb2_7"/>
    <property type="match status" value="1"/>
</dbReference>
<feature type="domain" description="RNA polymerase Rpb2" evidence="14">
    <location>
        <begin position="576"/>
        <end position="636"/>
    </location>
</feature>
<evidence type="ECO:0000259" key="12">
    <source>
        <dbReference type="Pfam" id="PF04563"/>
    </source>
</evidence>
<dbReference type="GO" id="GO:0003677">
    <property type="term" value="F:DNA binding"/>
    <property type="evidence" value="ECO:0007669"/>
    <property type="project" value="InterPro"/>
</dbReference>
<dbReference type="Gene3D" id="3.90.1100.10">
    <property type="match status" value="1"/>
</dbReference>
<dbReference type="PANTHER" id="PTHR20856">
    <property type="entry name" value="DNA-DIRECTED RNA POLYMERASE I SUBUNIT 2"/>
    <property type="match status" value="1"/>
</dbReference>
<keyword evidence="5" id="KW-0548">Nucleotidyltransferase</keyword>
<evidence type="ECO:0000256" key="5">
    <source>
        <dbReference type="ARBA" id="ARBA00022695"/>
    </source>
</evidence>
<dbReference type="Gene3D" id="2.40.270.10">
    <property type="entry name" value="DNA-directed RNA polymerase, subunit 2, domain 6"/>
    <property type="match status" value="1"/>
</dbReference>
<dbReference type="Gene3D" id="2.40.50.150">
    <property type="match status" value="1"/>
</dbReference>
<dbReference type="InterPro" id="IPR007646">
    <property type="entry name" value="RNA_pol_Rpb2_4"/>
</dbReference>
<dbReference type="EC" id="2.7.7.6" evidence="2"/>
<protein>
    <recommendedName>
        <fullName evidence="2">DNA-directed RNA polymerase</fullName>
        <ecNumber evidence="2">2.7.7.6</ecNumber>
    </recommendedName>
</protein>
<dbReference type="InterPro" id="IPR015712">
    <property type="entry name" value="DNA-dir_RNA_pol_su2"/>
</dbReference>
<dbReference type="GO" id="GO:0000428">
    <property type="term" value="C:DNA-directed RNA polymerase complex"/>
    <property type="evidence" value="ECO:0007669"/>
    <property type="project" value="UniProtKB-KW"/>
</dbReference>
<evidence type="ECO:0000259" key="14">
    <source>
        <dbReference type="Pfam" id="PF04566"/>
    </source>
</evidence>
<dbReference type="InterPro" id="IPR037033">
    <property type="entry name" value="DNA-dir_RNAP_su2_hyb_sf"/>
</dbReference>
<feature type="domain" description="RNA polymerase beta subunit protrusion" evidence="12">
    <location>
        <begin position="28"/>
        <end position="429"/>
    </location>
</feature>
<keyword evidence="6" id="KW-0479">Metal-binding</keyword>
<evidence type="ECO:0000259" key="9">
    <source>
        <dbReference type="Pfam" id="PF00562"/>
    </source>
</evidence>
<keyword evidence="3" id="KW-0240">DNA-directed RNA polymerase</keyword>
<organism evidence="15">
    <name type="scientific">viral metagenome</name>
    <dbReference type="NCBI Taxonomy" id="1070528"/>
    <lineage>
        <taxon>unclassified sequences</taxon>
        <taxon>metagenomes</taxon>
        <taxon>organismal metagenomes</taxon>
    </lineage>
</organism>
<dbReference type="CDD" id="cd00653">
    <property type="entry name" value="RNA_pol_B_RPB2"/>
    <property type="match status" value="1"/>
</dbReference>